<dbReference type="Pfam" id="PF13302">
    <property type="entry name" value="Acetyltransf_3"/>
    <property type="match status" value="1"/>
</dbReference>
<dbReference type="PANTHER" id="PTHR43441:SF11">
    <property type="entry name" value="RIBOSOMAL-PROTEIN-SERINE ACETYLTRANSFERASE"/>
    <property type="match status" value="1"/>
</dbReference>
<keyword evidence="3" id="KW-1185">Reference proteome</keyword>
<dbReference type="InterPro" id="IPR000182">
    <property type="entry name" value="GNAT_dom"/>
</dbReference>
<reference evidence="2 3" key="1">
    <citation type="submission" date="2024-10" db="EMBL/GenBank/DDBJ databases">
        <title>The Natural Products Discovery Center: Release of the First 8490 Sequenced Strains for Exploring Actinobacteria Biosynthetic Diversity.</title>
        <authorList>
            <person name="Kalkreuter E."/>
            <person name="Kautsar S.A."/>
            <person name="Yang D."/>
            <person name="Bader C.D."/>
            <person name="Teijaro C.N."/>
            <person name="Fluegel L."/>
            <person name="Davis C.M."/>
            <person name="Simpson J.R."/>
            <person name="Lauterbach L."/>
            <person name="Steele A.D."/>
            <person name="Gui C."/>
            <person name="Meng S."/>
            <person name="Li G."/>
            <person name="Viehrig K."/>
            <person name="Ye F."/>
            <person name="Su P."/>
            <person name="Kiefer A.F."/>
            <person name="Nichols A."/>
            <person name="Cepeda A.J."/>
            <person name="Yan W."/>
            <person name="Fan B."/>
            <person name="Jiang Y."/>
            <person name="Adhikari A."/>
            <person name="Zheng C.-J."/>
            <person name="Schuster L."/>
            <person name="Cowan T.M."/>
            <person name="Smanski M.J."/>
            <person name="Chevrette M.G."/>
            <person name="De Carvalho L.P.S."/>
            <person name="Shen B."/>
        </authorList>
    </citation>
    <scope>NUCLEOTIDE SEQUENCE [LARGE SCALE GENOMIC DNA]</scope>
    <source>
        <strain evidence="2 3">NPDC000087</strain>
    </source>
</reference>
<feature type="domain" description="N-acetyltransferase" evidence="1">
    <location>
        <begin position="18"/>
        <end position="189"/>
    </location>
</feature>
<dbReference type="PROSITE" id="PS51186">
    <property type="entry name" value="GNAT"/>
    <property type="match status" value="1"/>
</dbReference>
<evidence type="ECO:0000259" key="1">
    <source>
        <dbReference type="PROSITE" id="PS51186"/>
    </source>
</evidence>
<accession>A0ABW6WPJ7</accession>
<keyword evidence="2" id="KW-0012">Acyltransferase</keyword>
<dbReference type="EMBL" id="JBIAZU010000007">
    <property type="protein sequence ID" value="MFF5295226.1"/>
    <property type="molecule type" value="Genomic_DNA"/>
</dbReference>
<evidence type="ECO:0000313" key="3">
    <source>
        <dbReference type="Proteomes" id="UP001602245"/>
    </source>
</evidence>
<evidence type="ECO:0000313" key="2">
    <source>
        <dbReference type="EMBL" id="MFF5295226.1"/>
    </source>
</evidence>
<dbReference type="InterPro" id="IPR016181">
    <property type="entry name" value="Acyl_CoA_acyltransferase"/>
</dbReference>
<dbReference type="SUPFAM" id="SSF55729">
    <property type="entry name" value="Acyl-CoA N-acyltransferases (Nat)"/>
    <property type="match status" value="1"/>
</dbReference>
<dbReference type="PANTHER" id="PTHR43441">
    <property type="entry name" value="RIBOSOMAL-PROTEIN-SERINE ACETYLTRANSFERASE"/>
    <property type="match status" value="1"/>
</dbReference>
<dbReference type="Gene3D" id="3.40.630.30">
    <property type="match status" value="1"/>
</dbReference>
<dbReference type="EC" id="2.3.-.-" evidence="2"/>
<dbReference type="Proteomes" id="UP001602245">
    <property type="component" value="Unassembled WGS sequence"/>
</dbReference>
<comment type="caution">
    <text evidence="2">The sequence shown here is derived from an EMBL/GenBank/DDBJ whole genome shotgun (WGS) entry which is preliminary data.</text>
</comment>
<dbReference type="GO" id="GO:0016746">
    <property type="term" value="F:acyltransferase activity"/>
    <property type="evidence" value="ECO:0007669"/>
    <property type="project" value="UniProtKB-KW"/>
</dbReference>
<sequence>MIADQWPLFGLVLHTPRLELRVPGLDRLAELAELAAAGVHDPAVQPFVVEWTDAPPERVAASVLKWQWRSWAGWLPENWSLNFVAIADGRVVGTQGLDAERFATLREVGTGSWLGRAEQGRGLGTEMRAAVLELAFAGLGAEFATSEAFEDNHASYAVSRKLGYADDGIARHVVRDAAVTGRRLRLDRESWEKARTVPVRIDGLAPCLPMFGL</sequence>
<proteinExistence type="predicted"/>
<organism evidence="2 3">
    <name type="scientific">Paractinoplanes globisporus</name>
    <dbReference type="NCBI Taxonomy" id="113565"/>
    <lineage>
        <taxon>Bacteria</taxon>
        <taxon>Bacillati</taxon>
        <taxon>Actinomycetota</taxon>
        <taxon>Actinomycetes</taxon>
        <taxon>Micromonosporales</taxon>
        <taxon>Micromonosporaceae</taxon>
        <taxon>Paractinoplanes</taxon>
    </lineage>
</organism>
<protein>
    <submittedName>
        <fullName evidence="2">GNAT family N-acetyltransferase</fullName>
        <ecNumber evidence="2">2.3.-.-</ecNumber>
    </submittedName>
</protein>
<gene>
    <name evidence="2" type="ORF">ACFY35_37800</name>
</gene>
<name>A0ABW6WPJ7_9ACTN</name>
<dbReference type="InterPro" id="IPR051908">
    <property type="entry name" value="Ribosomal_N-acetyltransferase"/>
</dbReference>
<dbReference type="RefSeq" id="WP_020511053.1">
    <property type="nucleotide sequence ID" value="NZ_JBIAZU010000007.1"/>
</dbReference>
<keyword evidence="2" id="KW-0808">Transferase</keyword>